<comment type="caution">
    <text evidence="2">The sequence shown here is derived from an EMBL/GenBank/DDBJ whole genome shotgun (WGS) entry which is preliminary data.</text>
</comment>
<feature type="compositionally biased region" description="Gly residues" evidence="1">
    <location>
        <begin position="1"/>
        <end position="10"/>
    </location>
</feature>
<feature type="region of interest" description="Disordered" evidence="1">
    <location>
        <begin position="1"/>
        <end position="162"/>
    </location>
</feature>
<protein>
    <submittedName>
        <fullName evidence="2">Uncharacterized protein</fullName>
    </submittedName>
</protein>
<evidence type="ECO:0000313" key="2">
    <source>
        <dbReference type="EMBL" id="KAK7060411.1"/>
    </source>
</evidence>
<keyword evidence="3" id="KW-1185">Reference proteome</keyword>
<dbReference type="EMBL" id="JAYKXP010000003">
    <property type="protein sequence ID" value="KAK7060411.1"/>
    <property type="molecule type" value="Genomic_DNA"/>
</dbReference>
<feature type="compositionally biased region" description="Basic and acidic residues" evidence="1">
    <location>
        <begin position="126"/>
        <end position="148"/>
    </location>
</feature>
<gene>
    <name evidence="2" type="ORF">VNI00_001176</name>
</gene>
<dbReference type="InterPro" id="IPR053203">
    <property type="entry name" value="Cisplatin_resist-associated"/>
</dbReference>
<dbReference type="PANTHER" id="PTHR34693:SF1">
    <property type="entry name" value="PROTEIN PAR32"/>
    <property type="match status" value="1"/>
</dbReference>
<proteinExistence type="predicted"/>
<reference evidence="2 3" key="1">
    <citation type="submission" date="2024-01" db="EMBL/GenBank/DDBJ databases">
        <title>A draft genome for a cacao thread blight-causing isolate of Paramarasmius palmivorus.</title>
        <authorList>
            <person name="Baruah I.K."/>
            <person name="Bukari Y."/>
            <person name="Amoako-Attah I."/>
            <person name="Meinhardt L.W."/>
            <person name="Bailey B.A."/>
            <person name="Cohen S.P."/>
        </authorList>
    </citation>
    <scope>NUCLEOTIDE SEQUENCE [LARGE SCALE GENOMIC DNA]</scope>
    <source>
        <strain evidence="2 3">GH-12</strain>
    </source>
</reference>
<dbReference type="PANTHER" id="PTHR34693">
    <property type="entry name" value="PROTEIN PAR32"/>
    <property type="match status" value="1"/>
</dbReference>
<evidence type="ECO:0000313" key="3">
    <source>
        <dbReference type="Proteomes" id="UP001383192"/>
    </source>
</evidence>
<sequence>MLYTGRGGLGNMSRSRSRGPAPAVNTPPHVHSTGRGGSGNIYEGDAPPIESVLEDGNVHFSNSAVHSTGRGGLANMSHSPAPGVEQLHPPIHTAHHYESTGRGGAGNMRDQSASRDPASRSQSRGRVGDLLHRVTHPSEKSSREREGDNGSVQRGRTAGPSD</sequence>
<name>A0AAW0E9V1_9AGAR</name>
<organism evidence="2 3">
    <name type="scientific">Paramarasmius palmivorus</name>
    <dbReference type="NCBI Taxonomy" id="297713"/>
    <lineage>
        <taxon>Eukaryota</taxon>
        <taxon>Fungi</taxon>
        <taxon>Dikarya</taxon>
        <taxon>Basidiomycota</taxon>
        <taxon>Agaricomycotina</taxon>
        <taxon>Agaricomycetes</taxon>
        <taxon>Agaricomycetidae</taxon>
        <taxon>Agaricales</taxon>
        <taxon>Marasmiineae</taxon>
        <taxon>Marasmiaceae</taxon>
        <taxon>Paramarasmius</taxon>
    </lineage>
</organism>
<dbReference type="Proteomes" id="UP001383192">
    <property type="component" value="Unassembled WGS sequence"/>
</dbReference>
<dbReference type="AlphaFoldDB" id="A0AAW0E9V1"/>
<accession>A0AAW0E9V1</accession>
<evidence type="ECO:0000256" key="1">
    <source>
        <dbReference type="SAM" id="MobiDB-lite"/>
    </source>
</evidence>